<dbReference type="PANTHER" id="PTHR30204:SF58">
    <property type="entry name" value="HTH-TYPE TRANSCRIPTIONAL REGULATOR YFMP"/>
    <property type="match status" value="1"/>
</dbReference>
<evidence type="ECO:0000256" key="1">
    <source>
        <dbReference type="ARBA" id="ARBA00023125"/>
    </source>
</evidence>
<gene>
    <name evidence="4" type="ORF">EYC98_01175</name>
</gene>
<dbReference type="PANTHER" id="PTHR30204">
    <property type="entry name" value="REDOX-CYCLING DRUG-SENSING TRANSCRIPTIONAL ACTIVATOR SOXR"/>
    <property type="match status" value="1"/>
</dbReference>
<accession>A0ABT3TB09</accession>
<dbReference type="CDD" id="cd04776">
    <property type="entry name" value="HTH_GnyR"/>
    <property type="match status" value="1"/>
</dbReference>
<feature type="coiled-coil region" evidence="2">
    <location>
        <begin position="80"/>
        <end position="117"/>
    </location>
</feature>
<keyword evidence="5" id="KW-1185">Reference proteome</keyword>
<keyword evidence="1 4" id="KW-0238">DNA-binding</keyword>
<dbReference type="EMBL" id="SHNN01000001">
    <property type="protein sequence ID" value="MCX2979467.1"/>
    <property type="molecule type" value="Genomic_DNA"/>
</dbReference>
<dbReference type="GO" id="GO:0003677">
    <property type="term" value="F:DNA binding"/>
    <property type="evidence" value="ECO:0007669"/>
    <property type="project" value="UniProtKB-KW"/>
</dbReference>
<keyword evidence="2" id="KW-0175">Coiled coil</keyword>
<dbReference type="InterPro" id="IPR000551">
    <property type="entry name" value="MerR-type_HTH_dom"/>
</dbReference>
<sequence length="132" mass="15641">MAKRFYSISELAREFDITTRTIRFYEEKGLLQPQRQGQQRRYSESDRVRLTLILRGKRIGLSLQESQKFIAMYDPAHGNIDQLQSLLTEVNQRRQQLHQQMQDLKAMLTELDDVQSRCQQALQHAQQQETMS</sequence>
<dbReference type="SUPFAM" id="SSF46955">
    <property type="entry name" value="Putative DNA-binding domain"/>
    <property type="match status" value="1"/>
</dbReference>
<feature type="domain" description="HTH merR-type" evidence="3">
    <location>
        <begin position="5"/>
        <end position="72"/>
    </location>
</feature>
<organism evidence="4 5">
    <name type="scientific">Candidatus Litorirhabdus singularis</name>
    <dbReference type="NCBI Taxonomy" id="2518993"/>
    <lineage>
        <taxon>Bacteria</taxon>
        <taxon>Pseudomonadati</taxon>
        <taxon>Pseudomonadota</taxon>
        <taxon>Gammaproteobacteria</taxon>
        <taxon>Cellvibrionales</taxon>
        <taxon>Halieaceae</taxon>
        <taxon>Candidatus Litorirhabdus</taxon>
    </lineage>
</organism>
<dbReference type="PROSITE" id="PS50937">
    <property type="entry name" value="HTH_MERR_2"/>
    <property type="match status" value="1"/>
</dbReference>
<dbReference type="Proteomes" id="UP001143362">
    <property type="component" value="Unassembled WGS sequence"/>
</dbReference>
<dbReference type="Gene3D" id="1.10.1660.10">
    <property type="match status" value="1"/>
</dbReference>
<dbReference type="Pfam" id="PF13411">
    <property type="entry name" value="MerR_1"/>
    <property type="match status" value="1"/>
</dbReference>
<evidence type="ECO:0000313" key="5">
    <source>
        <dbReference type="Proteomes" id="UP001143362"/>
    </source>
</evidence>
<protein>
    <submittedName>
        <fullName evidence="4">MerR family DNA-binding transcriptional regulator</fullName>
    </submittedName>
</protein>
<proteinExistence type="predicted"/>
<evidence type="ECO:0000259" key="3">
    <source>
        <dbReference type="PROSITE" id="PS50937"/>
    </source>
</evidence>
<comment type="caution">
    <text evidence="4">The sequence shown here is derived from an EMBL/GenBank/DDBJ whole genome shotgun (WGS) entry which is preliminary data.</text>
</comment>
<reference evidence="4" key="1">
    <citation type="submission" date="2019-02" db="EMBL/GenBank/DDBJ databases">
        <authorList>
            <person name="Li S.-H."/>
        </authorList>
    </citation>
    <scope>NUCLEOTIDE SEQUENCE</scope>
    <source>
        <strain evidence="4">IMCC14734</strain>
    </source>
</reference>
<evidence type="ECO:0000256" key="2">
    <source>
        <dbReference type="SAM" id="Coils"/>
    </source>
</evidence>
<name>A0ABT3TB09_9GAMM</name>
<dbReference type="SMART" id="SM00422">
    <property type="entry name" value="HTH_MERR"/>
    <property type="match status" value="1"/>
</dbReference>
<evidence type="ECO:0000313" key="4">
    <source>
        <dbReference type="EMBL" id="MCX2979467.1"/>
    </source>
</evidence>
<dbReference type="InterPro" id="IPR009061">
    <property type="entry name" value="DNA-bd_dom_put_sf"/>
</dbReference>
<dbReference type="InterPro" id="IPR047057">
    <property type="entry name" value="MerR_fam"/>
</dbReference>
<dbReference type="RefSeq" id="WP_279243468.1">
    <property type="nucleotide sequence ID" value="NZ_SHNN01000001.1"/>
</dbReference>